<evidence type="ECO:0000256" key="2">
    <source>
        <dbReference type="ARBA" id="ARBA00022679"/>
    </source>
</evidence>
<name>A0A1N7N1Y2_9BACL</name>
<dbReference type="RefSeq" id="WP_084182550.1">
    <property type="nucleotide sequence ID" value="NZ_FTOO01000007.1"/>
</dbReference>
<dbReference type="Pfam" id="PF02782">
    <property type="entry name" value="FGGY_C"/>
    <property type="match status" value="1"/>
</dbReference>
<dbReference type="EMBL" id="FTOO01000007">
    <property type="protein sequence ID" value="SIS92387.1"/>
    <property type="molecule type" value="Genomic_DNA"/>
</dbReference>
<evidence type="ECO:0000256" key="4">
    <source>
        <dbReference type="ARBA" id="ARBA00022777"/>
    </source>
</evidence>
<keyword evidence="2" id="KW-0808">Transferase</keyword>
<dbReference type="GO" id="GO:0004370">
    <property type="term" value="F:glycerol kinase activity"/>
    <property type="evidence" value="ECO:0007669"/>
    <property type="project" value="TreeGrafter"/>
</dbReference>
<keyword evidence="6" id="KW-1015">Disulfide bond</keyword>
<dbReference type="Gene3D" id="3.30.420.40">
    <property type="match status" value="2"/>
</dbReference>
<dbReference type="GO" id="GO:0005524">
    <property type="term" value="F:ATP binding"/>
    <property type="evidence" value="ECO:0007669"/>
    <property type="project" value="UniProtKB-KW"/>
</dbReference>
<keyword evidence="7" id="KW-0684">Rhamnose metabolism</keyword>
<dbReference type="PANTHER" id="PTHR10196">
    <property type="entry name" value="SUGAR KINASE"/>
    <property type="match status" value="1"/>
</dbReference>
<evidence type="ECO:0000256" key="5">
    <source>
        <dbReference type="ARBA" id="ARBA00022840"/>
    </source>
</evidence>
<sequence>MLRVAAVDLGASSGRVMLGLYDGARLTLEERHRFSTRPVQMGNHLCTDVAQLHAHVLRGLDACHQDSRLDAVGIDGWAVDFGLVNDRGELVAPPRHYRDPGHEAGVVRAGQLISSDELFLETGIQHLPFNTIYQLLALQSEAPDLMSRTAWLLLLPDLLNFFLTGIPRAEFTNATTTQLVSAETGDWSEKLLARLGLPRRMFPDIAAPGATLGPARRLTAVGAPQVVHVASHDTASAVVAVPARRQPCLYISSGTWSLVGTTVPSPITSLPAAKSNFSNEGGVGHYRLLKNVMGLWILQEVQREWAAADQALSLAQLLREAEESPPFAHLFDPDHPRFLHPPSMLAAIREACEEGGRAPRERGEVVRAILESLVLKYRWVVEELARITGYSFDAVHVVGGGSQNALLSQWTADCLNLPVFAGPAEASAWGNAVMQLVALGELGSLDEARELIRTSVDIRVYEPRASEMWEEPYKRFCDLVSDPHRASMAQLEP</sequence>
<dbReference type="InterPro" id="IPR018484">
    <property type="entry name" value="FGGY_N"/>
</dbReference>
<evidence type="ECO:0000259" key="9">
    <source>
        <dbReference type="Pfam" id="PF02782"/>
    </source>
</evidence>
<keyword evidence="4 10" id="KW-0418">Kinase</keyword>
<accession>A0A1N7N1Y2</accession>
<proteinExistence type="inferred from homology"/>
<dbReference type="InterPro" id="IPR043129">
    <property type="entry name" value="ATPase_NBD"/>
</dbReference>
<evidence type="ECO:0000313" key="11">
    <source>
        <dbReference type="Proteomes" id="UP000186156"/>
    </source>
</evidence>
<dbReference type="STRING" id="252246.SAMN05421799_1074"/>
<evidence type="ECO:0000313" key="10">
    <source>
        <dbReference type="EMBL" id="SIS92387.1"/>
    </source>
</evidence>
<evidence type="ECO:0000256" key="6">
    <source>
        <dbReference type="ARBA" id="ARBA00023157"/>
    </source>
</evidence>
<feature type="domain" description="Carbohydrate kinase FGGY N-terminal" evidence="8">
    <location>
        <begin position="7"/>
        <end position="239"/>
    </location>
</feature>
<dbReference type="AlphaFoldDB" id="A0A1N7N1Y2"/>
<reference evidence="11" key="1">
    <citation type="submission" date="2017-01" db="EMBL/GenBank/DDBJ databases">
        <authorList>
            <person name="Varghese N."/>
            <person name="Submissions S."/>
        </authorList>
    </citation>
    <scope>NUCLEOTIDE SEQUENCE [LARGE SCALE GENOMIC DNA]</scope>
    <source>
        <strain evidence="11">DSM 16176</strain>
    </source>
</reference>
<keyword evidence="3" id="KW-0547">Nucleotide-binding</keyword>
<dbReference type="GO" id="GO:0005829">
    <property type="term" value="C:cytosol"/>
    <property type="evidence" value="ECO:0007669"/>
    <property type="project" value="TreeGrafter"/>
</dbReference>
<dbReference type="CDD" id="cd07771">
    <property type="entry name" value="ASKHA_NBD_FGGY_RhaB-like"/>
    <property type="match status" value="1"/>
</dbReference>
<evidence type="ECO:0000256" key="3">
    <source>
        <dbReference type="ARBA" id="ARBA00022741"/>
    </source>
</evidence>
<dbReference type="Proteomes" id="UP000186156">
    <property type="component" value="Unassembled WGS sequence"/>
</dbReference>
<keyword evidence="5" id="KW-0067">ATP-binding</keyword>
<feature type="domain" description="Carbohydrate kinase FGGY C-terminal" evidence="9">
    <location>
        <begin position="249"/>
        <end position="439"/>
    </location>
</feature>
<protein>
    <submittedName>
        <fullName evidence="10">Rhamnulokinase</fullName>
    </submittedName>
</protein>
<evidence type="ECO:0000259" key="8">
    <source>
        <dbReference type="Pfam" id="PF00370"/>
    </source>
</evidence>
<dbReference type="GO" id="GO:0006071">
    <property type="term" value="P:glycerol metabolic process"/>
    <property type="evidence" value="ECO:0007669"/>
    <property type="project" value="TreeGrafter"/>
</dbReference>
<keyword evidence="11" id="KW-1185">Reference proteome</keyword>
<comment type="similarity">
    <text evidence="1">Belongs to the FGGY kinase family.</text>
</comment>
<gene>
    <name evidence="10" type="ORF">SAMN05421799_1074</name>
</gene>
<evidence type="ECO:0000256" key="7">
    <source>
        <dbReference type="ARBA" id="ARBA00023308"/>
    </source>
</evidence>
<dbReference type="SUPFAM" id="SSF53067">
    <property type="entry name" value="Actin-like ATPase domain"/>
    <property type="match status" value="2"/>
</dbReference>
<evidence type="ECO:0000256" key="1">
    <source>
        <dbReference type="ARBA" id="ARBA00009156"/>
    </source>
</evidence>
<dbReference type="InterPro" id="IPR013449">
    <property type="entry name" value="Rhamnulokinase"/>
</dbReference>
<dbReference type="Pfam" id="PF00370">
    <property type="entry name" value="FGGY_N"/>
    <property type="match status" value="1"/>
</dbReference>
<dbReference type="GO" id="GO:0019301">
    <property type="term" value="P:rhamnose catabolic process"/>
    <property type="evidence" value="ECO:0007669"/>
    <property type="project" value="InterPro"/>
</dbReference>
<dbReference type="InterPro" id="IPR018485">
    <property type="entry name" value="FGGY_C"/>
</dbReference>
<organism evidence="10 11">
    <name type="scientific">Alicyclobacillus vulcanalis</name>
    <dbReference type="NCBI Taxonomy" id="252246"/>
    <lineage>
        <taxon>Bacteria</taxon>
        <taxon>Bacillati</taxon>
        <taxon>Bacillota</taxon>
        <taxon>Bacilli</taxon>
        <taxon>Bacillales</taxon>
        <taxon>Alicyclobacillaceae</taxon>
        <taxon>Alicyclobacillus</taxon>
    </lineage>
</organism>
<dbReference type="PANTHER" id="PTHR10196:SF93">
    <property type="entry name" value="L-RHAMNULOKINASE"/>
    <property type="match status" value="1"/>
</dbReference>
<dbReference type="GO" id="GO:0008993">
    <property type="term" value="F:rhamnulokinase activity"/>
    <property type="evidence" value="ECO:0007669"/>
    <property type="project" value="InterPro"/>
</dbReference>
<dbReference type="OrthoDB" id="9761504at2"/>